<organism evidence="2 3">
    <name type="scientific">Pythium insidiosum</name>
    <name type="common">Pythiosis disease agent</name>
    <dbReference type="NCBI Taxonomy" id="114742"/>
    <lineage>
        <taxon>Eukaryota</taxon>
        <taxon>Sar</taxon>
        <taxon>Stramenopiles</taxon>
        <taxon>Oomycota</taxon>
        <taxon>Peronosporomycetes</taxon>
        <taxon>Pythiales</taxon>
        <taxon>Pythiaceae</taxon>
        <taxon>Pythium</taxon>
    </lineage>
</organism>
<feature type="transmembrane region" description="Helical" evidence="1">
    <location>
        <begin position="113"/>
        <end position="133"/>
    </location>
</feature>
<dbReference type="EMBL" id="JAKCXM010000131">
    <property type="protein sequence ID" value="KAJ0401336.1"/>
    <property type="molecule type" value="Genomic_DNA"/>
</dbReference>
<dbReference type="AlphaFoldDB" id="A0AAD5LHR2"/>
<sequence>MYDAAGCTSNGSAVEYELVAVTKLPVINATRTIKAILLSKDRQQRFSRFQRRFNRVIVGAYFIGLVVRVVGITLPYRVGQALFLVVPLLQVPALSLQWMSLRVEFLGLLTRSFEFWFFSVTNTSWLVLFGFVFHDVRAALAPVVWLEAEAAKLADTSLSAIRTTVYAGVVIAAFVTALSVGILTAWIENLEDVQIAAIDTYSLTAQDIIINAMFTITVLLLRISYRRHDALPSVLAIIGTASYCGAFCLHLNRQILRRLATSFDVVFLLVQIILMHLAVCDMVSWDLAPTVGVLCSGLWIAWVLTLDALAPEMKRRLGNFRGSTTAAPVVGVYLVALVLVVFETLWWRRWDLRNRVLLDVGGLRLSVWSLLFGRLLTVLVWCCRLLYRISWARASDDELVMLRGNVEYELKSNVATANDQSLEVTIA</sequence>
<feature type="transmembrane region" description="Helical" evidence="1">
    <location>
        <begin position="165"/>
        <end position="187"/>
    </location>
</feature>
<protein>
    <recommendedName>
        <fullName evidence="4">Transmembrane protein</fullName>
    </recommendedName>
</protein>
<keyword evidence="3" id="KW-1185">Reference proteome</keyword>
<feature type="transmembrane region" description="Helical" evidence="1">
    <location>
        <begin position="291"/>
        <end position="310"/>
    </location>
</feature>
<feature type="transmembrane region" description="Helical" evidence="1">
    <location>
        <begin position="208"/>
        <end position="225"/>
    </location>
</feature>
<evidence type="ECO:0000256" key="1">
    <source>
        <dbReference type="SAM" id="Phobius"/>
    </source>
</evidence>
<keyword evidence="1" id="KW-0812">Transmembrane</keyword>
<evidence type="ECO:0000313" key="2">
    <source>
        <dbReference type="EMBL" id="KAJ0401336.1"/>
    </source>
</evidence>
<name>A0AAD5LHR2_PYTIN</name>
<keyword evidence="1" id="KW-0472">Membrane</keyword>
<feature type="transmembrane region" description="Helical" evidence="1">
    <location>
        <begin position="231"/>
        <end position="251"/>
    </location>
</feature>
<keyword evidence="1" id="KW-1133">Transmembrane helix</keyword>
<evidence type="ECO:0008006" key="4">
    <source>
        <dbReference type="Google" id="ProtNLM"/>
    </source>
</evidence>
<feature type="transmembrane region" description="Helical" evidence="1">
    <location>
        <begin position="322"/>
        <end position="347"/>
    </location>
</feature>
<accession>A0AAD5LHR2</accession>
<feature type="transmembrane region" description="Helical" evidence="1">
    <location>
        <begin position="367"/>
        <end position="387"/>
    </location>
</feature>
<proteinExistence type="predicted"/>
<feature type="transmembrane region" description="Helical" evidence="1">
    <location>
        <begin position="263"/>
        <end position="285"/>
    </location>
</feature>
<evidence type="ECO:0000313" key="3">
    <source>
        <dbReference type="Proteomes" id="UP001209570"/>
    </source>
</evidence>
<feature type="transmembrane region" description="Helical" evidence="1">
    <location>
        <begin position="53"/>
        <end position="74"/>
    </location>
</feature>
<reference evidence="2" key="1">
    <citation type="submission" date="2021-12" db="EMBL/GenBank/DDBJ databases">
        <title>Prjna785345.</title>
        <authorList>
            <person name="Rujirawat T."/>
            <person name="Krajaejun T."/>
        </authorList>
    </citation>
    <scope>NUCLEOTIDE SEQUENCE</scope>
    <source>
        <strain evidence="2">Pi057C3</strain>
    </source>
</reference>
<dbReference type="Proteomes" id="UP001209570">
    <property type="component" value="Unassembled WGS sequence"/>
</dbReference>
<gene>
    <name evidence="2" type="ORF">P43SY_007905</name>
</gene>
<feature type="transmembrane region" description="Helical" evidence="1">
    <location>
        <begin position="80"/>
        <end position="101"/>
    </location>
</feature>
<comment type="caution">
    <text evidence="2">The sequence shown here is derived from an EMBL/GenBank/DDBJ whole genome shotgun (WGS) entry which is preliminary data.</text>
</comment>